<feature type="domain" description="HYR" evidence="2">
    <location>
        <begin position="208"/>
        <end position="287"/>
    </location>
</feature>
<dbReference type="PROSITE" id="PS50825">
    <property type="entry name" value="HYR"/>
    <property type="match status" value="3"/>
</dbReference>
<reference evidence="4" key="1">
    <citation type="submission" date="2015-02" db="EMBL/GenBank/DDBJ databases">
        <title>Genome sequencing for Strongylocentrotus purpuratus.</title>
        <authorList>
            <person name="Murali S."/>
            <person name="Liu Y."/>
            <person name="Vee V."/>
            <person name="English A."/>
            <person name="Wang M."/>
            <person name="Skinner E."/>
            <person name="Han Y."/>
            <person name="Muzny D.M."/>
            <person name="Worley K.C."/>
            <person name="Gibbs R.A."/>
        </authorList>
    </citation>
    <scope>NUCLEOTIDE SEQUENCE</scope>
</reference>
<feature type="domain" description="HYR" evidence="2">
    <location>
        <begin position="1"/>
        <end position="47"/>
    </location>
</feature>
<dbReference type="Pfam" id="PF02494">
    <property type="entry name" value="HYR"/>
    <property type="match status" value="3"/>
</dbReference>
<dbReference type="PANTHER" id="PTHR24273">
    <property type="entry name" value="FI04643P-RELATED"/>
    <property type="match status" value="1"/>
</dbReference>
<evidence type="ECO:0000259" key="2">
    <source>
        <dbReference type="PROSITE" id="PS50825"/>
    </source>
</evidence>
<dbReference type="OMA" id="THCADSA"/>
<dbReference type="GeneID" id="115928492"/>
<dbReference type="PANTHER" id="PTHR24273:SF32">
    <property type="entry name" value="HYALIN"/>
    <property type="match status" value="1"/>
</dbReference>
<dbReference type="InterPro" id="IPR003410">
    <property type="entry name" value="HYR_dom"/>
</dbReference>
<evidence type="ECO:0000256" key="1">
    <source>
        <dbReference type="ARBA" id="ARBA00022737"/>
    </source>
</evidence>
<dbReference type="EnsemblMetazoa" id="XM_030995729">
    <property type="protein sequence ID" value="XP_030851589"/>
    <property type="gene ID" value="LOC115928492"/>
</dbReference>
<feature type="domain" description="HYR" evidence="2">
    <location>
        <begin position="126"/>
        <end position="207"/>
    </location>
</feature>
<keyword evidence="1" id="KW-0677">Repeat</keyword>
<evidence type="ECO:0000313" key="3">
    <source>
        <dbReference type="EnsemblMetazoa" id="XP_030851589"/>
    </source>
</evidence>
<dbReference type="InParanoid" id="A0A7M7T3Q6"/>
<accession>A0A7M7T3Q6</accession>
<protein>
    <recommendedName>
        <fullName evidence="2">HYR domain-containing protein</fullName>
    </recommendedName>
</protein>
<proteinExistence type="predicted"/>
<dbReference type="RefSeq" id="XP_030851589.1">
    <property type="nucleotide sequence ID" value="XM_030995729.1"/>
</dbReference>
<sequence length="303" mass="31734">MSKSSFTDPVLDYGIYIFLIGDTTVNCSSSDAAGNTETCLLVVTVSDDEAPILNCPNITSTTDEGFNSSSTVLLNSTATDNVDFDLDVNCSHSSEDIFLIGDTTVNCSSSDAAGNTETCLLVVTVSDDEAPILNCPNISSTTDEGLNSSSTVLLNSTATDNVDFDLDVNCSHSSEDIFLIGDTTVNCSSSDAAGNTETCLLVVTVSDDETPILNCPNISSTTDEGLNSSSTVLLSSTATDNVDFDLDVICSHSSEDTFLIGDNTVNCSSSDAAGNTETCLLVVTVTGVNLLFFMSKRSFNERV</sequence>
<organism evidence="3 4">
    <name type="scientific">Strongylocentrotus purpuratus</name>
    <name type="common">Purple sea urchin</name>
    <dbReference type="NCBI Taxonomy" id="7668"/>
    <lineage>
        <taxon>Eukaryota</taxon>
        <taxon>Metazoa</taxon>
        <taxon>Echinodermata</taxon>
        <taxon>Eleutherozoa</taxon>
        <taxon>Echinozoa</taxon>
        <taxon>Echinoidea</taxon>
        <taxon>Euechinoidea</taxon>
        <taxon>Echinacea</taxon>
        <taxon>Camarodonta</taxon>
        <taxon>Echinidea</taxon>
        <taxon>Strongylocentrotidae</taxon>
        <taxon>Strongylocentrotus</taxon>
    </lineage>
</organism>
<dbReference type="AlphaFoldDB" id="A0A7M7T3Q6"/>
<dbReference type="OrthoDB" id="6086738at2759"/>
<reference evidence="3" key="2">
    <citation type="submission" date="2021-01" db="UniProtKB">
        <authorList>
            <consortium name="EnsemblMetazoa"/>
        </authorList>
    </citation>
    <scope>IDENTIFICATION</scope>
</reference>
<name>A0A7M7T3Q6_STRPU</name>
<evidence type="ECO:0000313" key="4">
    <source>
        <dbReference type="Proteomes" id="UP000007110"/>
    </source>
</evidence>
<dbReference type="KEGG" id="spu:115928492"/>
<keyword evidence="4" id="KW-1185">Reference proteome</keyword>
<dbReference type="Proteomes" id="UP000007110">
    <property type="component" value="Unassembled WGS sequence"/>
</dbReference>